<comment type="caution">
    <text evidence="1">The sequence shown here is derived from an EMBL/GenBank/DDBJ whole genome shotgun (WGS) entry which is preliminary data.</text>
</comment>
<protein>
    <submittedName>
        <fullName evidence="1">Uncharacterized protein</fullName>
    </submittedName>
</protein>
<dbReference type="AlphaFoldDB" id="A0AAN5A0F7"/>
<evidence type="ECO:0000313" key="1">
    <source>
        <dbReference type="EMBL" id="GHE02168.1"/>
    </source>
</evidence>
<name>A0AAN5A0F7_9RHOB</name>
<sequence length="102" mass="11154">MSVASGRGFVAPPFLLAAPAGRQVAYAHPAPRQPKRMNPLPPGARVSASVLPSFWVDEGRRHVGLYGRFLRRAILHGVTRFRTGQGVFRVRPLVAPSSWLEA</sequence>
<reference evidence="1" key="1">
    <citation type="journal article" date="2014" name="Int. J. Syst. Evol. Microbiol.">
        <title>Complete genome sequence of Corynebacterium casei LMG S-19264T (=DSM 44701T), isolated from a smear-ripened cheese.</title>
        <authorList>
            <consortium name="US DOE Joint Genome Institute (JGI-PGF)"/>
            <person name="Walter F."/>
            <person name="Albersmeier A."/>
            <person name="Kalinowski J."/>
            <person name="Ruckert C."/>
        </authorList>
    </citation>
    <scope>NUCLEOTIDE SEQUENCE</scope>
    <source>
        <strain evidence="1">CGMCC 1.10859</strain>
    </source>
</reference>
<evidence type="ECO:0000313" key="2">
    <source>
        <dbReference type="Proteomes" id="UP000634647"/>
    </source>
</evidence>
<accession>A0AAN5A0F7</accession>
<gene>
    <name evidence="1" type="ORF">GCM10008024_20700</name>
</gene>
<dbReference type="Proteomes" id="UP000634647">
    <property type="component" value="Unassembled WGS sequence"/>
</dbReference>
<organism evidence="1 2">
    <name type="scientific">Allgaiera indica</name>
    <dbReference type="NCBI Taxonomy" id="765699"/>
    <lineage>
        <taxon>Bacteria</taxon>
        <taxon>Pseudomonadati</taxon>
        <taxon>Pseudomonadota</taxon>
        <taxon>Alphaproteobacteria</taxon>
        <taxon>Rhodobacterales</taxon>
        <taxon>Paracoccaceae</taxon>
        <taxon>Allgaiera</taxon>
    </lineage>
</organism>
<proteinExistence type="predicted"/>
<dbReference type="EMBL" id="BNAB01000008">
    <property type="protein sequence ID" value="GHE02168.1"/>
    <property type="molecule type" value="Genomic_DNA"/>
</dbReference>
<reference evidence="1" key="2">
    <citation type="submission" date="2023-06" db="EMBL/GenBank/DDBJ databases">
        <authorList>
            <person name="Sun Q."/>
            <person name="Zhou Y."/>
        </authorList>
    </citation>
    <scope>NUCLEOTIDE SEQUENCE</scope>
    <source>
        <strain evidence="1">CGMCC 1.10859</strain>
    </source>
</reference>